<feature type="compositionally biased region" description="Basic residues" evidence="1">
    <location>
        <begin position="57"/>
        <end position="71"/>
    </location>
</feature>
<keyword evidence="3" id="KW-1185">Reference proteome</keyword>
<evidence type="ECO:0000256" key="1">
    <source>
        <dbReference type="SAM" id="MobiDB-lite"/>
    </source>
</evidence>
<evidence type="ECO:0000313" key="3">
    <source>
        <dbReference type="Proteomes" id="UP000729402"/>
    </source>
</evidence>
<reference evidence="2" key="2">
    <citation type="submission" date="2021-02" db="EMBL/GenBank/DDBJ databases">
        <authorList>
            <person name="Kimball J.A."/>
            <person name="Haas M.W."/>
            <person name="Macchietto M."/>
            <person name="Kono T."/>
            <person name="Duquette J."/>
            <person name="Shao M."/>
        </authorList>
    </citation>
    <scope>NUCLEOTIDE SEQUENCE</scope>
    <source>
        <tissue evidence="2">Fresh leaf tissue</tissue>
    </source>
</reference>
<dbReference type="AlphaFoldDB" id="A0A8J5VKX8"/>
<proteinExistence type="predicted"/>
<evidence type="ECO:0000313" key="2">
    <source>
        <dbReference type="EMBL" id="KAG8051153.1"/>
    </source>
</evidence>
<feature type="compositionally biased region" description="Polar residues" evidence="1">
    <location>
        <begin position="169"/>
        <end position="178"/>
    </location>
</feature>
<sequence>MRQPRRGGSVLWHFNDGERASEGTMREWSSLGHWLCGFGCRGEASGVSVGRRGLGGQRRRRPVGRRRRRASGARWAEAGGTEATGRAAVVVGRSVSAHGRLGEVRRLGMRVVKTRGEEADVERVKPIAVAAAAILPMAETSPTTAAVEEDAPDPATAVPDPYSVAPDLGTTTASCPSW</sequence>
<accession>A0A8J5VKX8</accession>
<reference evidence="2" key="1">
    <citation type="journal article" date="2021" name="bioRxiv">
        <title>Whole Genome Assembly and Annotation of Northern Wild Rice, Zizania palustris L., Supports a Whole Genome Duplication in the Zizania Genus.</title>
        <authorList>
            <person name="Haas M."/>
            <person name="Kono T."/>
            <person name="Macchietto M."/>
            <person name="Millas R."/>
            <person name="McGilp L."/>
            <person name="Shao M."/>
            <person name="Duquette J."/>
            <person name="Hirsch C.N."/>
            <person name="Kimball J."/>
        </authorList>
    </citation>
    <scope>NUCLEOTIDE SEQUENCE</scope>
    <source>
        <tissue evidence="2">Fresh leaf tissue</tissue>
    </source>
</reference>
<protein>
    <submittedName>
        <fullName evidence="2">Uncharacterized protein</fullName>
    </submittedName>
</protein>
<feature type="region of interest" description="Disordered" evidence="1">
    <location>
        <begin position="51"/>
        <end position="82"/>
    </location>
</feature>
<dbReference type="EMBL" id="JAAALK010000289">
    <property type="protein sequence ID" value="KAG8051153.1"/>
    <property type="molecule type" value="Genomic_DNA"/>
</dbReference>
<organism evidence="2 3">
    <name type="scientific">Zizania palustris</name>
    <name type="common">Northern wild rice</name>
    <dbReference type="NCBI Taxonomy" id="103762"/>
    <lineage>
        <taxon>Eukaryota</taxon>
        <taxon>Viridiplantae</taxon>
        <taxon>Streptophyta</taxon>
        <taxon>Embryophyta</taxon>
        <taxon>Tracheophyta</taxon>
        <taxon>Spermatophyta</taxon>
        <taxon>Magnoliopsida</taxon>
        <taxon>Liliopsida</taxon>
        <taxon>Poales</taxon>
        <taxon>Poaceae</taxon>
        <taxon>BOP clade</taxon>
        <taxon>Oryzoideae</taxon>
        <taxon>Oryzeae</taxon>
        <taxon>Zizaniinae</taxon>
        <taxon>Zizania</taxon>
    </lineage>
</organism>
<feature type="compositionally biased region" description="Low complexity" evidence="1">
    <location>
        <begin position="72"/>
        <end position="82"/>
    </location>
</feature>
<comment type="caution">
    <text evidence="2">The sequence shown here is derived from an EMBL/GenBank/DDBJ whole genome shotgun (WGS) entry which is preliminary data.</text>
</comment>
<feature type="region of interest" description="Disordered" evidence="1">
    <location>
        <begin position="140"/>
        <end position="178"/>
    </location>
</feature>
<dbReference type="Proteomes" id="UP000729402">
    <property type="component" value="Unassembled WGS sequence"/>
</dbReference>
<gene>
    <name evidence="2" type="ORF">GUJ93_ZPchr0009g235</name>
</gene>
<name>A0A8J5VKX8_ZIZPA</name>